<keyword evidence="3" id="KW-1185">Reference proteome</keyword>
<dbReference type="CDD" id="cd04762">
    <property type="entry name" value="HTH_MerR-trunc"/>
    <property type="match status" value="1"/>
</dbReference>
<feature type="domain" description="Helix-turn-helix" evidence="1">
    <location>
        <begin position="13"/>
        <end position="60"/>
    </location>
</feature>
<dbReference type="Gene3D" id="1.10.1660.10">
    <property type="match status" value="1"/>
</dbReference>
<reference evidence="2 3" key="1">
    <citation type="submission" date="2019-12" db="EMBL/GenBank/DDBJ databases">
        <title>Nocardia macrotermitis sp. nov. and Nocardia aurantia sp. nov., isolated from the gut of the fungus growing-termite Macrotermes natalensis.</title>
        <authorList>
            <person name="Christine B."/>
            <person name="Rene B."/>
        </authorList>
    </citation>
    <scope>NUCLEOTIDE SEQUENCE [LARGE SCALE GENOMIC DNA]</scope>
    <source>
        <strain evidence="2 3">DSM 102126</strain>
    </source>
</reference>
<sequence length="109" mass="12030">MSEPKKEPDQPTLYTPSEVAQFFRVDPKTVTRWARMGTLHPITLPSGHRRYPATEIHELLKLGTAKEPADPRPDDDLVPGLRALAVLQAVVRDYFDGDPSAVAKALGQA</sequence>
<dbReference type="InterPro" id="IPR009061">
    <property type="entry name" value="DNA-bd_dom_put_sf"/>
</dbReference>
<evidence type="ECO:0000259" key="1">
    <source>
        <dbReference type="Pfam" id="PF12728"/>
    </source>
</evidence>
<dbReference type="EMBL" id="WUTW01000001">
    <property type="protein sequence ID" value="MXQ62844.1"/>
    <property type="molecule type" value="Genomic_DNA"/>
</dbReference>
<comment type="caution">
    <text evidence="2">The sequence shown here is derived from an EMBL/GenBank/DDBJ whole genome shotgun (WGS) entry which is preliminary data.</text>
</comment>
<accession>A0A6I4W6S5</accession>
<evidence type="ECO:0000313" key="3">
    <source>
        <dbReference type="Proteomes" id="UP000431901"/>
    </source>
</evidence>
<dbReference type="AlphaFoldDB" id="A0A6I4W6S5"/>
<gene>
    <name evidence="2" type="ORF">GQ466_02235</name>
</gene>
<name>A0A6I4W6S5_9ACTN</name>
<organism evidence="2 3">
    <name type="scientific">Actinomadura rayongensis</name>
    <dbReference type="NCBI Taxonomy" id="1429076"/>
    <lineage>
        <taxon>Bacteria</taxon>
        <taxon>Bacillati</taxon>
        <taxon>Actinomycetota</taxon>
        <taxon>Actinomycetes</taxon>
        <taxon>Streptosporangiales</taxon>
        <taxon>Thermomonosporaceae</taxon>
        <taxon>Actinomadura</taxon>
    </lineage>
</organism>
<dbReference type="Pfam" id="PF12728">
    <property type="entry name" value="HTH_17"/>
    <property type="match status" value="1"/>
</dbReference>
<protein>
    <submittedName>
        <fullName evidence="2">Helix-turn-helix domain-containing protein</fullName>
    </submittedName>
</protein>
<proteinExistence type="predicted"/>
<dbReference type="OrthoDB" id="9800334at2"/>
<evidence type="ECO:0000313" key="2">
    <source>
        <dbReference type="EMBL" id="MXQ62844.1"/>
    </source>
</evidence>
<dbReference type="InterPro" id="IPR041657">
    <property type="entry name" value="HTH_17"/>
</dbReference>
<dbReference type="SUPFAM" id="SSF46955">
    <property type="entry name" value="Putative DNA-binding domain"/>
    <property type="match status" value="1"/>
</dbReference>
<dbReference type="Proteomes" id="UP000431901">
    <property type="component" value="Unassembled WGS sequence"/>
</dbReference>